<dbReference type="InterPro" id="IPR016181">
    <property type="entry name" value="Acyl_CoA_acyltransferase"/>
</dbReference>
<dbReference type="Proteomes" id="UP000231450">
    <property type="component" value="Unassembled WGS sequence"/>
</dbReference>
<comment type="similarity">
    <text evidence="1">Belongs to the FemABX family.</text>
</comment>
<dbReference type="GO" id="GO:0016755">
    <property type="term" value="F:aminoacyltransferase activity"/>
    <property type="evidence" value="ECO:0007669"/>
    <property type="project" value="InterPro"/>
</dbReference>
<gene>
    <name evidence="7" type="ORF">COU81_02450</name>
</gene>
<evidence type="ECO:0000256" key="4">
    <source>
        <dbReference type="ARBA" id="ARBA00022984"/>
    </source>
</evidence>
<evidence type="ECO:0000313" key="8">
    <source>
        <dbReference type="Proteomes" id="UP000231450"/>
    </source>
</evidence>
<keyword evidence="5" id="KW-0012">Acyltransferase</keyword>
<accession>A0A2M8KDU6</accession>
<dbReference type="AlphaFoldDB" id="A0A2M8KDU6"/>
<protein>
    <recommendedName>
        <fullName evidence="9">Methicillin resistance protein</fullName>
    </recommendedName>
</protein>
<keyword evidence="4" id="KW-0573">Peptidoglycan synthesis</keyword>
<evidence type="ECO:0000256" key="2">
    <source>
        <dbReference type="ARBA" id="ARBA00022679"/>
    </source>
</evidence>
<dbReference type="GO" id="GO:0009252">
    <property type="term" value="P:peptidoglycan biosynthetic process"/>
    <property type="evidence" value="ECO:0007669"/>
    <property type="project" value="UniProtKB-KW"/>
</dbReference>
<dbReference type="PANTHER" id="PTHR36174">
    <property type="entry name" value="LIPID II:GLYCINE GLYCYLTRANSFERASE"/>
    <property type="match status" value="1"/>
</dbReference>
<reference evidence="8" key="1">
    <citation type="submission" date="2017-09" db="EMBL/GenBank/DDBJ databases">
        <title>Depth-based differentiation of microbial function through sediment-hosted aquifers and enrichment of novel symbionts in the deep terrestrial subsurface.</title>
        <authorList>
            <person name="Probst A.J."/>
            <person name="Ladd B."/>
            <person name="Jarett J.K."/>
            <person name="Geller-Mcgrath D.E."/>
            <person name="Sieber C.M.K."/>
            <person name="Emerson J.B."/>
            <person name="Anantharaman K."/>
            <person name="Thomas B.C."/>
            <person name="Malmstrom R."/>
            <person name="Stieglmeier M."/>
            <person name="Klingl A."/>
            <person name="Woyke T."/>
            <person name="Ryan C.M."/>
            <person name="Banfield J.F."/>
        </authorList>
    </citation>
    <scope>NUCLEOTIDE SEQUENCE [LARGE SCALE GENOMIC DNA]</scope>
</reference>
<dbReference type="InterPro" id="IPR003447">
    <property type="entry name" value="FEMABX"/>
</dbReference>
<keyword evidence="2" id="KW-0808">Transferase</keyword>
<evidence type="ECO:0000313" key="7">
    <source>
        <dbReference type="EMBL" id="PJE58101.1"/>
    </source>
</evidence>
<keyword evidence="3" id="KW-0133">Cell shape</keyword>
<evidence type="ECO:0008006" key="9">
    <source>
        <dbReference type="Google" id="ProtNLM"/>
    </source>
</evidence>
<dbReference type="SUPFAM" id="SSF55729">
    <property type="entry name" value="Acyl-CoA N-acyltransferases (Nat)"/>
    <property type="match status" value="1"/>
</dbReference>
<name>A0A2M8KDU6_9BACT</name>
<evidence type="ECO:0000256" key="6">
    <source>
        <dbReference type="ARBA" id="ARBA00023316"/>
    </source>
</evidence>
<dbReference type="PANTHER" id="PTHR36174:SF1">
    <property type="entry name" value="LIPID II:GLYCINE GLYCYLTRANSFERASE"/>
    <property type="match status" value="1"/>
</dbReference>
<dbReference type="Gene3D" id="3.40.630.30">
    <property type="match status" value="1"/>
</dbReference>
<proteinExistence type="inferred from homology"/>
<sequence length="187" mass="21834">FGMRKTTRYMIRKAEKEGVEIEVSADISKVKDFNKIYQATVSRQHFVPYSLSYLQKEFEAYLKSNDALLFFAKYKGEILSSAIIIFYGKEAFYHHGASIQKYPKIPASYLLQWSVIKKAKKRGCEFYNFWGIAPENKKNHPWVGLTIFKKGFGGFEEAYVPAQDLVVSGKYWFTYIIESVRRIKRGF</sequence>
<dbReference type="PROSITE" id="PS51191">
    <property type="entry name" value="FEMABX"/>
    <property type="match status" value="1"/>
</dbReference>
<comment type="caution">
    <text evidence="7">The sequence shown here is derived from an EMBL/GenBank/DDBJ whole genome shotgun (WGS) entry which is preliminary data.</text>
</comment>
<dbReference type="Pfam" id="PF02388">
    <property type="entry name" value="FemAB"/>
    <property type="match status" value="2"/>
</dbReference>
<dbReference type="GO" id="GO:0008360">
    <property type="term" value="P:regulation of cell shape"/>
    <property type="evidence" value="ECO:0007669"/>
    <property type="project" value="UniProtKB-KW"/>
</dbReference>
<evidence type="ECO:0000256" key="5">
    <source>
        <dbReference type="ARBA" id="ARBA00023315"/>
    </source>
</evidence>
<feature type="non-terminal residue" evidence="7">
    <location>
        <position position="1"/>
    </location>
</feature>
<dbReference type="EMBL" id="PFDW01000052">
    <property type="protein sequence ID" value="PJE58101.1"/>
    <property type="molecule type" value="Genomic_DNA"/>
</dbReference>
<evidence type="ECO:0000256" key="1">
    <source>
        <dbReference type="ARBA" id="ARBA00009943"/>
    </source>
</evidence>
<dbReference type="GO" id="GO:0071555">
    <property type="term" value="P:cell wall organization"/>
    <property type="evidence" value="ECO:0007669"/>
    <property type="project" value="UniProtKB-KW"/>
</dbReference>
<dbReference type="InterPro" id="IPR050644">
    <property type="entry name" value="PG_Glycine_Bridge_Synth"/>
</dbReference>
<evidence type="ECO:0000256" key="3">
    <source>
        <dbReference type="ARBA" id="ARBA00022960"/>
    </source>
</evidence>
<organism evidence="7 8">
    <name type="scientific">Candidatus Portnoybacteria bacterium CG10_big_fil_rev_8_21_14_0_10_36_7</name>
    <dbReference type="NCBI Taxonomy" id="1974812"/>
    <lineage>
        <taxon>Bacteria</taxon>
        <taxon>Candidatus Portnoyibacteriota</taxon>
    </lineage>
</organism>
<keyword evidence="6" id="KW-0961">Cell wall biogenesis/degradation</keyword>